<proteinExistence type="predicted"/>
<dbReference type="InterPro" id="IPR058923">
    <property type="entry name" value="RCC1-like_dom"/>
</dbReference>
<accession>A0A6M6DYN6</accession>
<keyword evidence="3" id="KW-0614">Plasmid</keyword>
<dbReference type="SUPFAM" id="SSF50985">
    <property type="entry name" value="RCC1/BLIP-II"/>
    <property type="match status" value="3"/>
</dbReference>
<organism evidence="3 4">
    <name type="scientific">Priestia megaterium</name>
    <name type="common">Bacillus megaterium</name>
    <dbReference type="NCBI Taxonomy" id="1404"/>
    <lineage>
        <taxon>Bacteria</taxon>
        <taxon>Bacillati</taxon>
        <taxon>Bacillota</taxon>
        <taxon>Bacilli</taxon>
        <taxon>Bacillales</taxon>
        <taxon>Bacillaceae</taxon>
        <taxon>Priestia</taxon>
    </lineage>
</organism>
<dbReference type="Pfam" id="PF13540">
    <property type="entry name" value="RCC1_2"/>
    <property type="match status" value="1"/>
</dbReference>
<dbReference type="Proteomes" id="UP000501076">
    <property type="component" value="Plasmid pFDU301A"/>
</dbReference>
<keyword evidence="1" id="KW-0677">Repeat</keyword>
<dbReference type="PRINTS" id="PR00633">
    <property type="entry name" value="RCCNDNSATION"/>
</dbReference>
<dbReference type="PROSITE" id="PS50012">
    <property type="entry name" value="RCC1_3"/>
    <property type="match status" value="5"/>
</dbReference>
<feature type="domain" description="RCC1-like" evidence="2">
    <location>
        <begin position="450"/>
        <end position="777"/>
    </location>
</feature>
<evidence type="ECO:0000256" key="1">
    <source>
        <dbReference type="ARBA" id="ARBA00022737"/>
    </source>
</evidence>
<dbReference type="Pfam" id="PF25390">
    <property type="entry name" value="WD40_RLD"/>
    <property type="match status" value="1"/>
</dbReference>
<evidence type="ECO:0000313" key="4">
    <source>
        <dbReference type="Proteomes" id="UP000501076"/>
    </source>
</evidence>
<dbReference type="InterPro" id="IPR009091">
    <property type="entry name" value="RCC1/BLIP-II"/>
</dbReference>
<dbReference type="PANTHER" id="PTHR22872">
    <property type="entry name" value="BTK-BINDING PROTEIN-RELATED"/>
    <property type="match status" value="1"/>
</dbReference>
<protein>
    <recommendedName>
        <fullName evidence="2">RCC1-like domain-containing protein</fullName>
    </recommendedName>
</protein>
<dbReference type="RefSeq" id="WP_171778026.1">
    <property type="nucleotide sequence ID" value="NZ_CP045273.1"/>
</dbReference>
<name>A0A6M6DYN6_PRIMG</name>
<geneLocation type="plasmid" evidence="4">
    <name>pfdu301a</name>
</geneLocation>
<sequence length="1389" mass="151842">MLIATALPNSLIKPIERYIPESLRSIQAEALSSLDTVQISGGLNFSVILKDDGSVWTFGRNDFGTLAQNDFVDRSAPTRVNPAYFNNEKVIQIEVSSISVIARTDKNKVYYWGNGTPKPSLIYNNLPVLDIDTSGKGDVNTIVAYHILTDEHLIRSSGNNVTGTFGIGTNSWFSALGTCTNTTAVSPNNFTYSVLKFGVLETCPNNSSFKRIQDGTSVPLDNVLDMSVNPSNRKMLAYTSDGKLYTWGEGLSTFATELPNAEQYSIKQIEMSAYPTFLTTDGRLYYYPSYSGSPVEIHLENSSDPVIDIKSGQDNLLVLNSENKLYGLGPNLYGNLGNIIPSSGISFSTKVAAYTGIDNVWRIGAGVTHSILQYKDGNFSTLGKNSYGELSTVDKNSKSTFVKIPSLSNVKDMAAVNYSSYAVTNDNKFYSWGGRYTKEALDRNGPLNEPALVKDFSAISNIVDINGFSDSYIHAGILLENGEFWNFGENWKKGLGTTAAYYTFTSPVTNKNTSSSQTEFRLKYASQGSFQGAGISFNNKVFTWGYDAYGNLGLGHLTTELNNGVVEPAGSYAFMEPIVPNDENYAKIYSGNNENILLTDTGKVYVWGANYNNRFGMSGNPSIPTLMNTLPPIREVAFGSHHILFLDFSGNVWAAGNNQYGALGLGNTTTPSIPTKIPTLSNIKAIGAGRTSSYAVTQQGELYSFGDNRYGELGLGDLIQRNEPRLVSGISDVKSVTGGKNHTLVLTNSGDLYVAGSDAEGQLGLSQSQVNSDTTTVSFPPNVTISTQNNQILTVNDTLNISGGVYTETAGVPIELIYQIESQGGKKVASFKTYTTNGTTEPYSFPLPLSGYDAGSYTLVIKATTNTGVSGQAAINFSVQDKTKPTVQVDVTNIPKWSLSPVDIKVTADDLGGSGYRGYRYAVTNSTSTPTNWSAINPNKTGTITIDQSGAEYLHIEAYDNIGNVTYLQTGPYYVDITPPTFTFSEPSKWQQDQEMLDVSIQDASNIVVKKWMRGLSTMDEVKNKGTNLTNNSLPVNLNGIYSFYTMDENNQESFETYNVSNINYQPIIDNYPSKLLIPAISKASYDIPTTYTHYDNGDITKLELNLSGNIITATNPDNTSVTNQSKTWNVNPTNLTENTLFNGQLYIKDSKDGTSSKTSVQAEVYNPNFKLKSNLKGINISWTHSNLSQQYRLLKDGEVIYTGTSNNYFDSVTTDNEHSYTLEVLSNGNYIKVASNNKRAGYNLFDAPNSIDFPQSTIGNSIPITPTTADIEYVKYEDLSDEQTPYSLKVSMTDFTSNHSSFPSNSLVITNVKKLNRDNSIVKVFSDIHPSSTPVELVSSAETINNSYTKLELLADNYKLSLPIDVKLNSGSSENFNATLVWEITYAP</sequence>
<dbReference type="EMBL" id="CP045273">
    <property type="protein sequence ID" value="QJX80043.1"/>
    <property type="molecule type" value="Genomic_DNA"/>
</dbReference>
<evidence type="ECO:0000259" key="2">
    <source>
        <dbReference type="Pfam" id="PF25390"/>
    </source>
</evidence>
<dbReference type="PROSITE" id="PS00626">
    <property type="entry name" value="RCC1_2"/>
    <property type="match status" value="1"/>
</dbReference>
<gene>
    <name evidence="3" type="ORF">FDZ14_28475</name>
</gene>
<dbReference type="InterPro" id="IPR000408">
    <property type="entry name" value="Reg_chr_condens"/>
</dbReference>
<dbReference type="InterPro" id="IPR051625">
    <property type="entry name" value="Signaling_Regulatory_Domain"/>
</dbReference>
<reference evidence="3 4" key="1">
    <citation type="submission" date="2019-10" db="EMBL/GenBank/DDBJ databases">
        <title>Complete genome sequences for adaption low water activity.</title>
        <authorList>
            <person name="Zhao L."/>
            <person name="Zhong J."/>
        </authorList>
    </citation>
    <scope>NUCLEOTIDE SEQUENCE [LARGE SCALE GENOMIC DNA]</scope>
    <source>
        <strain evidence="3 4">FDU301</strain>
        <plasmid evidence="4">pfdu301a</plasmid>
    </source>
</reference>
<dbReference type="Gene3D" id="2.130.10.30">
    <property type="entry name" value="Regulator of chromosome condensation 1/beta-lactamase-inhibitor protein II"/>
    <property type="match status" value="3"/>
</dbReference>
<evidence type="ECO:0000313" key="3">
    <source>
        <dbReference type="EMBL" id="QJX80043.1"/>
    </source>
</evidence>